<evidence type="ECO:0000313" key="3">
    <source>
        <dbReference type="EMBL" id="MFD1519724.1"/>
    </source>
</evidence>
<feature type="compositionally biased region" description="Low complexity" evidence="1">
    <location>
        <begin position="310"/>
        <end position="319"/>
    </location>
</feature>
<feature type="region of interest" description="Disordered" evidence="1">
    <location>
        <begin position="1144"/>
        <end position="1175"/>
    </location>
</feature>
<feature type="compositionally biased region" description="Polar residues" evidence="1">
    <location>
        <begin position="1"/>
        <end position="13"/>
    </location>
</feature>
<feature type="compositionally biased region" description="Low complexity" evidence="1">
    <location>
        <begin position="1150"/>
        <end position="1175"/>
    </location>
</feature>
<feature type="compositionally biased region" description="Basic and acidic residues" evidence="1">
    <location>
        <begin position="375"/>
        <end position="391"/>
    </location>
</feature>
<reference evidence="4" key="1">
    <citation type="journal article" date="2019" name="Int. J. Syst. Evol. Microbiol.">
        <title>The Global Catalogue of Microorganisms (GCM) 10K type strain sequencing project: providing services to taxonomists for standard genome sequencing and annotation.</title>
        <authorList>
            <consortium name="The Broad Institute Genomics Platform"/>
            <consortium name="The Broad Institute Genome Sequencing Center for Infectious Disease"/>
            <person name="Wu L."/>
            <person name="Ma J."/>
        </authorList>
    </citation>
    <scope>NUCLEOTIDE SEQUENCE [LARGE SCALE GENOMIC DNA]</scope>
    <source>
        <strain evidence="4">CCM 7043</strain>
    </source>
</reference>
<protein>
    <submittedName>
        <fullName evidence="3">DUF4157 domain-containing protein</fullName>
    </submittedName>
</protein>
<feature type="region of interest" description="Disordered" evidence="1">
    <location>
        <begin position="126"/>
        <end position="157"/>
    </location>
</feature>
<comment type="caution">
    <text evidence="3">The sequence shown here is derived from an EMBL/GenBank/DDBJ whole genome shotgun (WGS) entry which is preliminary data.</text>
</comment>
<organism evidence="3 4">
    <name type="scientific">Pseudonocardia yunnanensis</name>
    <dbReference type="NCBI Taxonomy" id="58107"/>
    <lineage>
        <taxon>Bacteria</taxon>
        <taxon>Bacillati</taxon>
        <taxon>Actinomycetota</taxon>
        <taxon>Actinomycetes</taxon>
        <taxon>Pseudonocardiales</taxon>
        <taxon>Pseudonocardiaceae</taxon>
        <taxon>Pseudonocardia</taxon>
    </lineage>
</organism>
<feature type="compositionally biased region" description="Basic and acidic residues" evidence="1">
    <location>
        <begin position="34"/>
        <end position="43"/>
    </location>
</feature>
<proteinExistence type="predicted"/>
<feature type="region of interest" description="Disordered" evidence="1">
    <location>
        <begin position="1390"/>
        <end position="1443"/>
    </location>
</feature>
<dbReference type="RefSeq" id="WP_379659126.1">
    <property type="nucleotide sequence ID" value="NZ_JBHUCO010000019.1"/>
</dbReference>
<feature type="region of interest" description="Disordered" evidence="1">
    <location>
        <begin position="1"/>
        <end position="48"/>
    </location>
</feature>
<feature type="compositionally biased region" description="Low complexity" evidence="1">
    <location>
        <begin position="201"/>
        <end position="211"/>
    </location>
</feature>
<gene>
    <name evidence="3" type="ORF">ACFSJD_19675</name>
</gene>
<feature type="compositionally biased region" description="Basic and acidic residues" evidence="1">
    <location>
        <begin position="777"/>
        <end position="789"/>
    </location>
</feature>
<dbReference type="InterPro" id="IPR025295">
    <property type="entry name" value="eCIS_core_dom"/>
</dbReference>
<dbReference type="Proteomes" id="UP001597114">
    <property type="component" value="Unassembled WGS sequence"/>
</dbReference>
<keyword evidence="4" id="KW-1185">Reference proteome</keyword>
<feature type="region of interest" description="Disordered" evidence="1">
    <location>
        <begin position="772"/>
        <end position="796"/>
    </location>
</feature>
<feature type="domain" description="eCIS core" evidence="2">
    <location>
        <begin position="33"/>
        <end position="103"/>
    </location>
</feature>
<evidence type="ECO:0000256" key="1">
    <source>
        <dbReference type="SAM" id="MobiDB-lite"/>
    </source>
</evidence>
<dbReference type="EMBL" id="JBHUCO010000019">
    <property type="protein sequence ID" value="MFD1519724.1"/>
    <property type="molecule type" value="Genomic_DNA"/>
</dbReference>
<evidence type="ECO:0000259" key="2">
    <source>
        <dbReference type="Pfam" id="PF13699"/>
    </source>
</evidence>
<accession>A0ABW4EW11</accession>
<feature type="region of interest" description="Disordered" evidence="1">
    <location>
        <begin position="615"/>
        <end position="640"/>
    </location>
</feature>
<sequence>MSSDRTAGTSGQDVSAPVQRSAVHDVLAAPGRPLDAEERREFEGPLGADLSEVRVHTGGAASSSATAIGARAYTSGNDVVFGGPVDRHTLAHELTHVVQQRQGPVAGTDNGDGLRVSDPGDRFEREAEATAEALTSPTSPIQRAPGGDPPAETGPAGTGVVVQRAQTAAEVEARRKRLGWRPRPEADITDQILGWRRDRPSVPAAPAASRPSETDVATEEETDIADERIGWGPPATFFPAGSSSADEREDEPVAGAATRPQSEVSERAGFSPLEWLRPVRTRPGLPAGPRPRPGRVGGVSPPEWLRPVRTRPGVPVGWRPRPRPGRVGGGPEGLEVSPGPAEPRPVRTRPGLPAGPRPRPDRPGPARVAAPQIEEVLREDPQPPAVPEKDFLQPPAVPEKDDPQPPDVPEKDAKTVADRFMLGGDDQILKIGEPRDPSKGDAGVAFDDNIVIDFLSNSLKNVLSPRDLQIAEQRWAATLSAAALQPMLSSMTRGDVLLVPLNVGGWTGRIKVSARVVQQAKTQGTATVEFEAGGDRFTSGVGLSENRDRREGQVVGTVSPTGVSVGLGVRVLRDDVTGETVSSGGRSFARTKSKEQAPLFYTEIQMQFDFSDVKGPRRLGVGPRRQVPETGSKPIGATVARPPAGEAAAAGFWPPARVQETRALGGMDVVTDVRALDKSLRPSASGVSALLGTKDDRTSLEAWGSGLPDWPTVRKDILAHLTMSSLQRDLKAMMVGKGIEVPLSKNLGSVWIGAEANWMSYRRTTKETEFNVGSDSSRARASSEGRNTRGEATVPIGISPLGETAVTGSLTVTPVGEYGRENREGDQASARTGTALKMKVPGAVFDGRAMLTFSHSGVGSQANAMISFRAIIDAAELESKGADAPGAWSAGGGPRKHSMAAPVFAPNTKIRAAADGLLGGAEPGGGTGLPADVVILDVLAGEKGEHNPVADEVADWGKGYFGASWADLRPVILGTFSRERLAASIPAMTRKVPLQSPPLIRAEHDPAWVSGTAKLEDLSFVRELSSKAELNVLNDVATSSNAQKGSYYGGGGQIQGGPRVPLPAETTFSPSFLVGARQRQRTGMRQAVAIANTANGKFEKPMVVFIGEATVDLRLTESGQTPGRIMKAPVRFVVALPKAYTKESLAPGSADAGQEPAEEGAAGNNGAAAPAPARAPLAVGPPLRVTKNGQIGASDVIVRLDNDLAVVNALKAELQKDLGVNWHTFEAKVLPVFDRAAIQPLVPALTHGQRLGTSVSTKTANGTDVAAVVSIIAARASMTEHVQTVKKFEFEVGSDSAVSTGTSSGSRTRFTGRTQLAASAGAGHVTSTGAGGATVDIFSEGSVNSAGGLVTRTKMVEEAELYKGEIRFLIELNLGGQVKTVAASMPGQFAFPARDTSKPPAPEKKKDEPAKNDPEASAKKDSGAAKKPADSRDQSVYRQPARITSSRRLGSTDVVLELFPQKAGAAASRLSPVRRAEPSAALIVEQLAHEGSQIFGSPENWAAVRPVLVDELNPITLKPRLKSMMTGQGLRIDLGKHGRVTVTASVEGEMSHVENTRDPAEFNSGATSGLVLGGTADGRPSAETRIAYQAIGGMTGNSSPSALEASITPGFTTTYERGKDLTADYLTSRQRGIGTKSKVPGSIFKGVALLHFRFDQPRSLASTINPEFSTRSKRRDQRIADLTKAQSRGGLSRADQEELRALLMEQSENIRLRIGMRQNPAAYAGEQFAPKNIDKSIQGAEKAHERLRGTPGADEAEVGQARTQLAELAAAKDMMLQDRARITGSRMGLARVPFTVLIETKDALKVENEQVDAVEPAALRLPDVEKGLRPDHIVRDLPDVHSLYDLLDAVGPQIYGSAWKTHGPMVHKDFSLEKLRAGLAGMTIGRPLTSHQFSVRLRPARIEATAEVVAQGFERVEPKADVAWVGENTSRFRERERVSKLSQFIGQIGASLGLGGVRFAGGSSHRTRVGTEAQTGGRLITNAKVTQSQTHLSGHVKFNFTFYPGPLGKSSITHSGVVPFTISVPTADTKEVAKTQLPEKAEVEWDGPTPRYPEAADALAGIENDLDRGPEGAACIVQVRRPGQNEARQYRVVKEVVNKRSRITWYETRSNAPTSAPWNARTIKAYFLPPPPPPKDRV</sequence>
<feature type="compositionally biased region" description="Basic and acidic residues" evidence="1">
    <location>
        <begin position="1395"/>
        <end position="1435"/>
    </location>
</feature>
<feature type="region of interest" description="Disordered" evidence="1">
    <location>
        <begin position="196"/>
        <end position="411"/>
    </location>
</feature>
<name>A0ABW4EW11_9PSEU</name>
<feature type="compositionally biased region" description="Basic and acidic residues" evidence="1">
    <location>
        <begin position="398"/>
        <end position="411"/>
    </location>
</feature>
<dbReference type="Pfam" id="PF13699">
    <property type="entry name" value="eCIS_core"/>
    <property type="match status" value="1"/>
</dbReference>
<evidence type="ECO:0000313" key="4">
    <source>
        <dbReference type="Proteomes" id="UP001597114"/>
    </source>
</evidence>